<dbReference type="InterPro" id="IPR005843">
    <property type="entry name" value="A-D-PHexomutase_C"/>
</dbReference>
<dbReference type="InterPro" id="IPR036900">
    <property type="entry name" value="A-D-PHexomutase_C_sf"/>
</dbReference>
<dbReference type="GO" id="GO:0006048">
    <property type="term" value="P:UDP-N-acetylglucosamine biosynthetic process"/>
    <property type="evidence" value="ECO:0007669"/>
    <property type="project" value="TreeGrafter"/>
</dbReference>
<dbReference type="GO" id="GO:0005975">
    <property type="term" value="P:carbohydrate metabolic process"/>
    <property type="evidence" value="ECO:0007669"/>
    <property type="project" value="InterPro"/>
</dbReference>
<evidence type="ECO:0000259" key="10">
    <source>
        <dbReference type="Pfam" id="PF02879"/>
    </source>
</evidence>
<feature type="domain" description="Alpha-D-phosphohexomutase alpha/beta/alpha" evidence="11">
    <location>
        <begin position="269"/>
        <end position="369"/>
    </location>
</feature>
<keyword evidence="5 7" id="KW-0460">Magnesium</keyword>
<evidence type="ECO:0000256" key="2">
    <source>
        <dbReference type="ARBA" id="ARBA00010231"/>
    </source>
</evidence>
<dbReference type="InterPro" id="IPR005845">
    <property type="entry name" value="A-D-PHexomutase_a/b/a-II"/>
</dbReference>
<proteinExistence type="inferred from homology"/>
<evidence type="ECO:0000313" key="13">
    <source>
        <dbReference type="Proteomes" id="UP000215559"/>
    </source>
</evidence>
<keyword evidence="3" id="KW-0597">Phosphoprotein</keyword>
<dbReference type="InterPro" id="IPR050060">
    <property type="entry name" value="Phosphoglucosamine_mutase"/>
</dbReference>
<dbReference type="Gene3D" id="3.30.310.50">
    <property type="entry name" value="Alpha-D-phosphohexomutase, C-terminal domain"/>
    <property type="match status" value="1"/>
</dbReference>
<dbReference type="Pfam" id="PF00408">
    <property type="entry name" value="PGM_PMM_IV"/>
    <property type="match status" value="1"/>
</dbReference>
<protein>
    <recommendedName>
        <fullName evidence="14">Phosphoglucosamine mutase</fullName>
    </recommendedName>
</protein>
<feature type="domain" description="Alpha-D-phosphohexomutase C-terminal" evidence="8">
    <location>
        <begin position="396"/>
        <end position="446"/>
    </location>
</feature>
<evidence type="ECO:0000256" key="7">
    <source>
        <dbReference type="RuleBase" id="RU004326"/>
    </source>
</evidence>
<dbReference type="GO" id="GO:0000287">
    <property type="term" value="F:magnesium ion binding"/>
    <property type="evidence" value="ECO:0007669"/>
    <property type="project" value="InterPro"/>
</dbReference>
<dbReference type="PANTHER" id="PTHR42946">
    <property type="entry name" value="PHOSPHOHEXOSE MUTASE"/>
    <property type="match status" value="1"/>
</dbReference>
<dbReference type="EMBL" id="NOZP01000086">
    <property type="protein sequence ID" value="OYD15714.1"/>
    <property type="molecule type" value="Genomic_DNA"/>
</dbReference>
<evidence type="ECO:0000256" key="1">
    <source>
        <dbReference type="ARBA" id="ARBA00001946"/>
    </source>
</evidence>
<dbReference type="InterPro" id="IPR005841">
    <property type="entry name" value="Alpha-D-phosphohexomutase_SF"/>
</dbReference>
<keyword evidence="4 7" id="KW-0479">Metal-binding</keyword>
<feature type="domain" description="Alpha-D-phosphohexomutase alpha/beta/alpha" evidence="9">
    <location>
        <begin position="5"/>
        <end position="120"/>
    </location>
</feature>
<evidence type="ECO:0000256" key="5">
    <source>
        <dbReference type="ARBA" id="ARBA00022842"/>
    </source>
</evidence>
<evidence type="ECO:0000259" key="8">
    <source>
        <dbReference type="Pfam" id="PF00408"/>
    </source>
</evidence>
<dbReference type="GO" id="GO:0008966">
    <property type="term" value="F:phosphoglucosamine mutase activity"/>
    <property type="evidence" value="ECO:0007669"/>
    <property type="project" value="TreeGrafter"/>
</dbReference>
<comment type="caution">
    <text evidence="12">The sequence shown here is derived from an EMBL/GenBank/DDBJ whole genome shotgun (WGS) entry which is preliminary data.</text>
</comment>
<reference evidence="12 13" key="1">
    <citation type="submission" date="2017-07" db="EMBL/GenBank/DDBJ databases">
        <title>Recovery of genomes from metagenomes via a dereplication, aggregation, and scoring strategy.</title>
        <authorList>
            <person name="Sieber C.M."/>
            <person name="Probst A.J."/>
            <person name="Sharrar A."/>
            <person name="Thomas B.C."/>
            <person name="Hess M."/>
            <person name="Tringe S.G."/>
            <person name="Banfield J.F."/>
        </authorList>
    </citation>
    <scope>NUCLEOTIDE SEQUENCE [LARGE SCALE GENOMIC DNA]</scope>
    <source>
        <strain evidence="12">JGI_Cruoil_03_51_56</strain>
    </source>
</reference>
<dbReference type="GO" id="GO:0005829">
    <property type="term" value="C:cytosol"/>
    <property type="evidence" value="ECO:0007669"/>
    <property type="project" value="TreeGrafter"/>
</dbReference>
<organism evidence="12 13">
    <name type="scientific">candidate division WOR-3 bacterium JGI_Cruoil_03_51_56</name>
    <dbReference type="NCBI Taxonomy" id="1973747"/>
    <lineage>
        <taxon>Bacteria</taxon>
        <taxon>Bacteria division WOR-3</taxon>
    </lineage>
</organism>
<dbReference type="GO" id="GO:0004615">
    <property type="term" value="F:phosphomannomutase activity"/>
    <property type="evidence" value="ECO:0007669"/>
    <property type="project" value="TreeGrafter"/>
</dbReference>
<sequence>MQDCVFGISGLRGVVGNGFTAEVVTKVAAVFGNFIGPGIIAVGRDTRPSGVAFLSATAAGLMSAGCVVEDLGICPTPTVLHHVRLKGRDGAVVVTASHNPKAWNGMKFVGPDGLFLSPVEFERFRNSAERGKVSRADWRSIGELRRYQGAVDDHISAITENELFSDVRNRTSGIRVGVDAVNGAASEAAIGLIRKMGAEPVELNCRTDRALLLNGFPRATEPRACNLTDLSNLVRTEKLDFGVAFDPDGDRTSFVDETGEPLGEEKSICLACLYVLPRRKGSVVVNLSTTRAVEDICSRLSVKVERSAVGEASVVSRMKEIGAVLGGEGNGGVILPEVNFTRDGLVALGCVLGFLTSRNIGLSGLRKEIPEYRMVKSVLDLSRPEFDARRKRLLEEFSNARVDNQDGVKLEGVGYWVHVRPSNTEPVVRLIAETDGKIRAEDIVERAKGALKGM</sequence>
<evidence type="ECO:0000313" key="12">
    <source>
        <dbReference type="EMBL" id="OYD15714.1"/>
    </source>
</evidence>
<keyword evidence="6" id="KW-0413">Isomerase</keyword>
<dbReference type="SUPFAM" id="SSF53738">
    <property type="entry name" value="Phosphoglucomutase, first 3 domains"/>
    <property type="match status" value="3"/>
</dbReference>
<dbReference type="InterPro" id="IPR016066">
    <property type="entry name" value="A-D-PHexomutase_CS"/>
</dbReference>
<evidence type="ECO:0000256" key="6">
    <source>
        <dbReference type="ARBA" id="ARBA00023235"/>
    </source>
</evidence>
<dbReference type="PANTHER" id="PTHR42946:SF1">
    <property type="entry name" value="PHOSPHOGLUCOMUTASE (ALPHA-D-GLUCOSE-1,6-BISPHOSPHATE-DEPENDENT)"/>
    <property type="match status" value="1"/>
</dbReference>
<comment type="similarity">
    <text evidence="2 7">Belongs to the phosphohexose mutase family.</text>
</comment>
<feature type="domain" description="Alpha-D-phosphohexomutase alpha/beta/alpha" evidence="10">
    <location>
        <begin position="156"/>
        <end position="259"/>
    </location>
</feature>
<dbReference type="PROSITE" id="PS00710">
    <property type="entry name" value="PGM_PMM"/>
    <property type="match status" value="1"/>
</dbReference>
<comment type="cofactor">
    <cofactor evidence="1">
        <name>Mg(2+)</name>
        <dbReference type="ChEBI" id="CHEBI:18420"/>
    </cofactor>
</comment>
<dbReference type="InterPro" id="IPR005846">
    <property type="entry name" value="A-D-PHexomutase_a/b/a-III"/>
</dbReference>
<dbReference type="Gene3D" id="3.40.120.10">
    <property type="entry name" value="Alpha-D-Glucose-1,6-Bisphosphate, subunit A, domain 3"/>
    <property type="match status" value="3"/>
</dbReference>
<evidence type="ECO:0000259" key="11">
    <source>
        <dbReference type="Pfam" id="PF02880"/>
    </source>
</evidence>
<gene>
    <name evidence="12" type="ORF">CH330_04895</name>
</gene>
<dbReference type="PRINTS" id="PR00509">
    <property type="entry name" value="PGMPMM"/>
</dbReference>
<evidence type="ECO:0008006" key="14">
    <source>
        <dbReference type="Google" id="ProtNLM"/>
    </source>
</evidence>
<accession>A0A235BU03</accession>
<name>A0A235BU03_UNCW3</name>
<dbReference type="SUPFAM" id="SSF55957">
    <property type="entry name" value="Phosphoglucomutase, C-terminal domain"/>
    <property type="match status" value="1"/>
</dbReference>
<dbReference type="GO" id="GO:0009252">
    <property type="term" value="P:peptidoglycan biosynthetic process"/>
    <property type="evidence" value="ECO:0007669"/>
    <property type="project" value="TreeGrafter"/>
</dbReference>
<dbReference type="Proteomes" id="UP000215559">
    <property type="component" value="Unassembled WGS sequence"/>
</dbReference>
<evidence type="ECO:0000256" key="4">
    <source>
        <dbReference type="ARBA" id="ARBA00022723"/>
    </source>
</evidence>
<dbReference type="InterPro" id="IPR016055">
    <property type="entry name" value="A-D-PHexomutase_a/b/a-I/II/III"/>
</dbReference>
<dbReference type="Pfam" id="PF02878">
    <property type="entry name" value="PGM_PMM_I"/>
    <property type="match status" value="1"/>
</dbReference>
<dbReference type="Pfam" id="PF02880">
    <property type="entry name" value="PGM_PMM_III"/>
    <property type="match status" value="1"/>
</dbReference>
<evidence type="ECO:0000256" key="3">
    <source>
        <dbReference type="ARBA" id="ARBA00022553"/>
    </source>
</evidence>
<evidence type="ECO:0000259" key="9">
    <source>
        <dbReference type="Pfam" id="PF02878"/>
    </source>
</evidence>
<dbReference type="Pfam" id="PF02879">
    <property type="entry name" value="PGM_PMM_II"/>
    <property type="match status" value="1"/>
</dbReference>
<dbReference type="InterPro" id="IPR005844">
    <property type="entry name" value="A-D-PHexomutase_a/b/a-I"/>
</dbReference>
<dbReference type="AlphaFoldDB" id="A0A235BU03"/>